<dbReference type="AlphaFoldDB" id="A0A2H0W540"/>
<dbReference type="InterPro" id="IPR012340">
    <property type="entry name" value="NA-bd_OB-fold"/>
</dbReference>
<accession>A0A2H0W540</accession>
<dbReference type="InterPro" id="IPR004088">
    <property type="entry name" value="KH_dom_type_1"/>
</dbReference>
<dbReference type="Gene3D" id="2.40.50.140">
    <property type="entry name" value="Nucleic acid-binding proteins"/>
    <property type="match status" value="1"/>
</dbReference>
<evidence type="ECO:0000256" key="1">
    <source>
        <dbReference type="ARBA" id="ARBA00004496"/>
    </source>
</evidence>
<dbReference type="PANTHER" id="PTHR11252:SF0">
    <property type="entry name" value="POLYRIBONUCLEOTIDE NUCLEOTIDYLTRANSFERASE 1, MITOCHONDRIAL"/>
    <property type="match status" value="1"/>
</dbReference>
<dbReference type="InterPro" id="IPR036612">
    <property type="entry name" value="KH_dom_type_1_sf"/>
</dbReference>
<dbReference type="InterPro" id="IPR004087">
    <property type="entry name" value="KH_dom"/>
</dbReference>
<dbReference type="GO" id="GO:0005829">
    <property type="term" value="C:cytosol"/>
    <property type="evidence" value="ECO:0007669"/>
    <property type="project" value="TreeGrafter"/>
</dbReference>
<evidence type="ECO:0000256" key="6">
    <source>
        <dbReference type="ARBA" id="ARBA00022723"/>
    </source>
</evidence>
<dbReference type="GO" id="GO:0000287">
    <property type="term" value="F:magnesium ion binding"/>
    <property type="evidence" value="ECO:0007669"/>
    <property type="project" value="UniProtKB-UniRule"/>
</dbReference>
<dbReference type="GO" id="GO:0004654">
    <property type="term" value="F:polyribonucleotide nucleotidyltransferase activity"/>
    <property type="evidence" value="ECO:0007669"/>
    <property type="project" value="UniProtKB-UniRule"/>
</dbReference>
<organism evidence="12 13">
    <name type="scientific">Candidatus Buchananbacteria bacterium CG10_big_fil_rev_8_21_14_0_10_33_19</name>
    <dbReference type="NCBI Taxonomy" id="1974525"/>
    <lineage>
        <taxon>Bacteria</taxon>
        <taxon>Candidatus Buchananiibacteriota</taxon>
    </lineage>
</organism>
<evidence type="ECO:0000259" key="11">
    <source>
        <dbReference type="PROSITE" id="PS50126"/>
    </source>
</evidence>
<feature type="domain" description="S1 motif" evidence="11">
    <location>
        <begin position="640"/>
        <end position="708"/>
    </location>
</feature>
<dbReference type="InterPro" id="IPR036345">
    <property type="entry name" value="ExoRNase_PH_dom2_sf"/>
</dbReference>
<feature type="compositionally biased region" description="Basic and acidic residues" evidence="10">
    <location>
        <begin position="731"/>
        <end position="745"/>
    </location>
</feature>
<evidence type="ECO:0000256" key="3">
    <source>
        <dbReference type="ARBA" id="ARBA00022490"/>
    </source>
</evidence>
<dbReference type="InterPro" id="IPR020568">
    <property type="entry name" value="Ribosomal_Su5_D2-typ_SF"/>
</dbReference>
<dbReference type="SUPFAM" id="SSF55666">
    <property type="entry name" value="Ribonuclease PH domain 2-like"/>
    <property type="match status" value="2"/>
</dbReference>
<keyword evidence="4 9" id="KW-0808">Transferase</keyword>
<sequence length="753" mass="82495">MLKQKSFEMEFAGRKLSVEFGKLAKQTNASCVVRYGDTVALATVVMSKEARSGIDFFPLQIEVREKMYASGKIKGSKFIKGEGRPTDNAVLAARMIDRGIRPLFNQKMRNEVQVVLTSLSYDKENSFDILSITAAAMALHISDIPWHGPLAGINIGRVDGNFIINPTADQKENSNLNLVISVAGDKVMMIDADGQEVLENDMASALDFAVKSVKPLLDFIELIRKDIGLEKQDEAKLIADSYAGMQVEIGEKEAIFEEAKKFFATRLDQYLFNQPVGTKRERKAKAKVVLDEFVATLKDSDTHEEIISYVKDSFEGYLEEVVSEAILEKELRVDGRKLDQIRPLEAEVGILPRTHGTGLFSRGETQVLSIVTLGAPSDVMIQDEMTQDDSKKRYMHFYNSPAYSFGEVGFFRGAGRREVGHGALAEKALIPVLPSKEEFPYTILTVSEVMGSNGSSSMASTCGSTLALMDAGVPIKKPVAGIAMGLASKGDKYKILTDLQDLEDGEGGMDFKVTGTRDGITAIQMDTKTAGLSMEICQATLSQAKKARVEILDMINQVIAEPRTELSQYAPQIIAIKIDPEKIGAVIGTGGKIINEIIEVCGVQIDIDDDGTVSITGVGSEGLNKAKEWVERLTKDVKAGEIYEGKVVRLMDFGAFVEILPGKDGLVHISEFSNERVNSIADVAKVGQILKVKVMEIDNQGRINLSVKQADPNYKPQPRNDNPATSGGAHHTSDRARFDRQRSDRGGSGFRKR</sequence>
<dbReference type="FunFam" id="2.40.50.140:FF:000023">
    <property type="entry name" value="Polyribonucleotide nucleotidyltransferase"/>
    <property type="match status" value="1"/>
</dbReference>
<dbReference type="Pfam" id="PF00013">
    <property type="entry name" value="KH_1"/>
    <property type="match status" value="1"/>
</dbReference>
<dbReference type="CDD" id="cd11364">
    <property type="entry name" value="RNase_PH_PNPase_2"/>
    <property type="match status" value="1"/>
</dbReference>
<keyword evidence="3 9" id="KW-0963">Cytoplasm</keyword>
<evidence type="ECO:0000313" key="12">
    <source>
        <dbReference type="EMBL" id="PIS06424.1"/>
    </source>
</evidence>
<evidence type="ECO:0000256" key="8">
    <source>
        <dbReference type="ARBA" id="ARBA00022884"/>
    </source>
</evidence>
<keyword evidence="7 9" id="KW-0460">Magnesium</keyword>
<evidence type="ECO:0000256" key="7">
    <source>
        <dbReference type="ARBA" id="ARBA00022842"/>
    </source>
</evidence>
<evidence type="ECO:0000256" key="4">
    <source>
        <dbReference type="ARBA" id="ARBA00022679"/>
    </source>
</evidence>
<dbReference type="SUPFAM" id="SSF50249">
    <property type="entry name" value="Nucleic acid-binding proteins"/>
    <property type="match status" value="1"/>
</dbReference>
<dbReference type="SMART" id="SM00322">
    <property type="entry name" value="KH"/>
    <property type="match status" value="1"/>
</dbReference>
<keyword evidence="5 9" id="KW-0548">Nucleotidyltransferase</keyword>
<dbReference type="PANTHER" id="PTHR11252">
    <property type="entry name" value="POLYRIBONUCLEOTIDE NUCLEOTIDYLTRANSFERASE"/>
    <property type="match status" value="1"/>
</dbReference>
<feature type="binding site" evidence="9">
    <location>
        <position position="510"/>
    </location>
    <ligand>
        <name>Mg(2+)</name>
        <dbReference type="ChEBI" id="CHEBI:18420"/>
    </ligand>
</feature>
<keyword evidence="6 9" id="KW-0479">Metal-binding</keyword>
<dbReference type="FunFam" id="3.30.230.70:FF:000001">
    <property type="entry name" value="Polyribonucleotide nucleotidyltransferase"/>
    <property type="match status" value="1"/>
</dbReference>
<feature type="region of interest" description="Disordered" evidence="10">
    <location>
        <begin position="709"/>
        <end position="753"/>
    </location>
</feature>
<evidence type="ECO:0000256" key="5">
    <source>
        <dbReference type="ARBA" id="ARBA00022695"/>
    </source>
</evidence>
<dbReference type="GO" id="GO:0000175">
    <property type="term" value="F:3'-5'-RNA exonuclease activity"/>
    <property type="evidence" value="ECO:0007669"/>
    <property type="project" value="TreeGrafter"/>
</dbReference>
<feature type="binding site" evidence="9">
    <location>
        <position position="504"/>
    </location>
    <ligand>
        <name>Mg(2+)</name>
        <dbReference type="ChEBI" id="CHEBI:18420"/>
    </ligand>
</feature>
<dbReference type="NCBIfam" id="TIGR03591">
    <property type="entry name" value="polynuc_phos"/>
    <property type="match status" value="1"/>
</dbReference>
<evidence type="ECO:0000256" key="10">
    <source>
        <dbReference type="SAM" id="MobiDB-lite"/>
    </source>
</evidence>
<dbReference type="Pfam" id="PF01138">
    <property type="entry name" value="RNase_PH"/>
    <property type="match status" value="2"/>
</dbReference>
<dbReference type="GO" id="GO:0006402">
    <property type="term" value="P:mRNA catabolic process"/>
    <property type="evidence" value="ECO:0007669"/>
    <property type="project" value="UniProtKB-UniRule"/>
</dbReference>
<evidence type="ECO:0000256" key="9">
    <source>
        <dbReference type="HAMAP-Rule" id="MF_01595"/>
    </source>
</evidence>
<dbReference type="HAMAP" id="MF_01595">
    <property type="entry name" value="PNPase"/>
    <property type="match status" value="1"/>
</dbReference>
<keyword evidence="8 9" id="KW-0694">RNA-binding</keyword>
<dbReference type="GO" id="GO:0006396">
    <property type="term" value="P:RNA processing"/>
    <property type="evidence" value="ECO:0007669"/>
    <property type="project" value="InterPro"/>
</dbReference>
<dbReference type="FunFam" id="3.30.1370.10:FF:000001">
    <property type="entry name" value="Polyribonucleotide nucleotidyltransferase"/>
    <property type="match status" value="1"/>
</dbReference>
<comment type="function">
    <text evidence="9">Involved in mRNA degradation. Catalyzes the phosphorolysis of single-stranded polyribonucleotides processively in the 3'- to 5'-direction.</text>
</comment>
<comment type="cofactor">
    <cofactor evidence="9">
        <name>Mg(2+)</name>
        <dbReference type="ChEBI" id="CHEBI:18420"/>
    </cofactor>
</comment>
<comment type="caution">
    <text evidence="12">The sequence shown here is derived from an EMBL/GenBank/DDBJ whole genome shotgun (WGS) entry which is preliminary data.</text>
</comment>
<dbReference type="CDD" id="cd02393">
    <property type="entry name" value="KH-I_PNPase"/>
    <property type="match status" value="1"/>
</dbReference>
<gene>
    <name evidence="9" type="primary">pnp</name>
    <name evidence="12" type="ORF">COT80_00575</name>
</gene>
<dbReference type="InterPro" id="IPR036456">
    <property type="entry name" value="PNPase_PH_RNA-bd_sf"/>
</dbReference>
<dbReference type="PROSITE" id="PS50084">
    <property type="entry name" value="KH_TYPE_1"/>
    <property type="match status" value="1"/>
</dbReference>
<dbReference type="CDD" id="cd04472">
    <property type="entry name" value="S1_PNPase"/>
    <property type="match status" value="1"/>
</dbReference>
<dbReference type="EC" id="2.7.7.8" evidence="9"/>
<dbReference type="Gene3D" id="3.30.230.70">
    <property type="entry name" value="GHMP Kinase, N-terminal domain"/>
    <property type="match status" value="2"/>
</dbReference>
<comment type="similarity">
    <text evidence="2 9">Belongs to the polyribonucleotide nucleotidyltransferase family.</text>
</comment>
<dbReference type="GO" id="GO:0003723">
    <property type="term" value="F:RNA binding"/>
    <property type="evidence" value="ECO:0007669"/>
    <property type="project" value="UniProtKB-UniRule"/>
</dbReference>
<dbReference type="SUPFAM" id="SSF54791">
    <property type="entry name" value="Eukaryotic type KH-domain (KH-domain type I)"/>
    <property type="match status" value="1"/>
</dbReference>
<protein>
    <recommendedName>
        <fullName evidence="9">Polyribonucleotide nucleotidyltransferase</fullName>
        <ecNumber evidence="9">2.7.7.8</ecNumber>
    </recommendedName>
    <alternativeName>
        <fullName evidence="9">Polynucleotide phosphorylase</fullName>
        <shortName evidence="9">PNPase</shortName>
    </alternativeName>
</protein>
<comment type="catalytic activity">
    <reaction evidence="9">
        <text>RNA(n+1) + phosphate = RNA(n) + a ribonucleoside 5'-diphosphate</text>
        <dbReference type="Rhea" id="RHEA:22096"/>
        <dbReference type="Rhea" id="RHEA-COMP:14527"/>
        <dbReference type="Rhea" id="RHEA-COMP:17342"/>
        <dbReference type="ChEBI" id="CHEBI:43474"/>
        <dbReference type="ChEBI" id="CHEBI:57930"/>
        <dbReference type="ChEBI" id="CHEBI:140395"/>
        <dbReference type="EC" id="2.7.7.8"/>
    </reaction>
</comment>
<dbReference type="InterPro" id="IPR027408">
    <property type="entry name" value="PNPase/RNase_PH_dom_sf"/>
</dbReference>
<dbReference type="Pfam" id="PF03726">
    <property type="entry name" value="PNPase"/>
    <property type="match status" value="1"/>
</dbReference>
<dbReference type="Proteomes" id="UP000229056">
    <property type="component" value="Unassembled WGS sequence"/>
</dbReference>
<proteinExistence type="inferred from homology"/>
<dbReference type="InterPro" id="IPR003029">
    <property type="entry name" value="S1_domain"/>
</dbReference>
<comment type="subcellular location">
    <subcellularLocation>
        <location evidence="1 9">Cytoplasm</location>
    </subcellularLocation>
</comment>
<reference evidence="13" key="1">
    <citation type="submission" date="2017-09" db="EMBL/GenBank/DDBJ databases">
        <title>Depth-based differentiation of microbial function through sediment-hosted aquifers and enrichment of novel symbionts in the deep terrestrial subsurface.</title>
        <authorList>
            <person name="Probst A.J."/>
            <person name="Ladd B."/>
            <person name="Jarett J.K."/>
            <person name="Geller-Mcgrath D.E."/>
            <person name="Sieber C.M.K."/>
            <person name="Emerson J.B."/>
            <person name="Anantharaman K."/>
            <person name="Thomas B.C."/>
            <person name="Malmstrom R."/>
            <person name="Stieglmeier M."/>
            <person name="Klingl A."/>
            <person name="Woyke T."/>
            <person name="Ryan C.M."/>
            <person name="Banfield J.F."/>
        </authorList>
    </citation>
    <scope>NUCLEOTIDE SEQUENCE [LARGE SCALE GENOMIC DNA]</scope>
</reference>
<dbReference type="Pfam" id="PF00575">
    <property type="entry name" value="S1"/>
    <property type="match status" value="1"/>
</dbReference>
<dbReference type="SUPFAM" id="SSF54211">
    <property type="entry name" value="Ribosomal protein S5 domain 2-like"/>
    <property type="match status" value="2"/>
</dbReference>
<dbReference type="InterPro" id="IPR015847">
    <property type="entry name" value="ExoRNase_PH_dom2"/>
</dbReference>
<dbReference type="PROSITE" id="PS50126">
    <property type="entry name" value="S1"/>
    <property type="match status" value="1"/>
</dbReference>
<dbReference type="Pfam" id="PF03725">
    <property type="entry name" value="RNase_PH_C"/>
    <property type="match status" value="1"/>
</dbReference>
<evidence type="ECO:0000256" key="2">
    <source>
        <dbReference type="ARBA" id="ARBA00007404"/>
    </source>
</evidence>
<dbReference type="NCBIfam" id="NF008805">
    <property type="entry name" value="PRK11824.1"/>
    <property type="match status" value="1"/>
</dbReference>
<dbReference type="InterPro" id="IPR012162">
    <property type="entry name" value="PNPase"/>
</dbReference>
<dbReference type="InterPro" id="IPR001247">
    <property type="entry name" value="ExoRNase_PH_dom1"/>
</dbReference>
<evidence type="ECO:0000313" key="13">
    <source>
        <dbReference type="Proteomes" id="UP000229056"/>
    </source>
</evidence>
<dbReference type="SUPFAM" id="SSF46915">
    <property type="entry name" value="Polynucleotide phosphorylase/guanosine pentaphosphate synthase (PNPase/GPSI), domain 3"/>
    <property type="match status" value="1"/>
</dbReference>
<dbReference type="EMBL" id="PEZY01000004">
    <property type="protein sequence ID" value="PIS06424.1"/>
    <property type="molecule type" value="Genomic_DNA"/>
</dbReference>
<dbReference type="SMART" id="SM00316">
    <property type="entry name" value="S1"/>
    <property type="match status" value="1"/>
</dbReference>
<name>A0A2H0W540_9BACT</name>
<dbReference type="PIRSF" id="PIRSF005499">
    <property type="entry name" value="PNPase"/>
    <property type="match status" value="1"/>
</dbReference>
<dbReference type="InterPro" id="IPR015848">
    <property type="entry name" value="PNPase_PH_RNA-bd_bac/org-type"/>
</dbReference>
<dbReference type="Gene3D" id="3.30.1370.10">
    <property type="entry name" value="K Homology domain, type 1"/>
    <property type="match status" value="1"/>
</dbReference>